<dbReference type="Proteomes" id="UP000198892">
    <property type="component" value="Unassembled WGS sequence"/>
</dbReference>
<proteinExistence type="predicted"/>
<keyword evidence="1" id="KW-0812">Transmembrane</keyword>
<dbReference type="AlphaFoldDB" id="A0A1I5PRN9"/>
<keyword evidence="1" id="KW-0472">Membrane</keyword>
<accession>A0A1I5PRN9</accession>
<evidence type="ECO:0000256" key="1">
    <source>
        <dbReference type="SAM" id="Phobius"/>
    </source>
</evidence>
<sequence length="213" mass="23949">MSSMGYGLLRVPEWVLRFAYLNVLWVVFTMTGLIVFGVFPAARATLSVAERWLRGETDFSVFRTFWRGYKTNFVQSNVLGFLIVVTGAALYLYFLLIQQIDGPAVYVLQYVLLLVSTMYVLTMLYMFPVSIRHDAGILSIVKTSFLVMLVSPLSTLMTIAGIFIMYLLVMYLPGLLPVFGASASAFLLMWSSEIAFSNIERKKEKQLPASKAG</sequence>
<protein>
    <submittedName>
        <fullName evidence="2">Uncharacterized membrane protein YesL</fullName>
    </submittedName>
</protein>
<evidence type="ECO:0000313" key="3">
    <source>
        <dbReference type="Proteomes" id="UP000198892"/>
    </source>
</evidence>
<dbReference type="InterPro" id="IPR006938">
    <property type="entry name" value="DUF624"/>
</dbReference>
<feature type="transmembrane region" description="Helical" evidence="1">
    <location>
        <begin position="73"/>
        <end position="94"/>
    </location>
</feature>
<feature type="transmembrane region" description="Helical" evidence="1">
    <location>
        <begin position="20"/>
        <end position="42"/>
    </location>
</feature>
<gene>
    <name evidence="2" type="ORF">SAMN05518683_104206</name>
</gene>
<dbReference type="RefSeq" id="WP_170840982.1">
    <property type="nucleotide sequence ID" value="NZ_FOXD01000004.1"/>
</dbReference>
<feature type="transmembrane region" description="Helical" evidence="1">
    <location>
        <begin position="175"/>
        <end position="196"/>
    </location>
</feature>
<keyword evidence="1" id="KW-1133">Transmembrane helix</keyword>
<feature type="transmembrane region" description="Helical" evidence="1">
    <location>
        <begin position="106"/>
        <end position="125"/>
    </location>
</feature>
<organism evidence="2 3">
    <name type="scientific">Salibacterium halotolerans</name>
    <dbReference type="NCBI Taxonomy" id="1884432"/>
    <lineage>
        <taxon>Bacteria</taxon>
        <taxon>Bacillati</taxon>
        <taxon>Bacillota</taxon>
        <taxon>Bacilli</taxon>
        <taxon>Bacillales</taxon>
        <taxon>Bacillaceae</taxon>
    </lineage>
</organism>
<name>A0A1I5PRN9_9BACI</name>
<dbReference type="EMBL" id="FOXD01000004">
    <property type="protein sequence ID" value="SFP36683.1"/>
    <property type="molecule type" value="Genomic_DNA"/>
</dbReference>
<dbReference type="STRING" id="1884432.SAMN05518683_104206"/>
<feature type="transmembrane region" description="Helical" evidence="1">
    <location>
        <begin position="145"/>
        <end position="169"/>
    </location>
</feature>
<dbReference type="Pfam" id="PF04854">
    <property type="entry name" value="DUF624"/>
    <property type="match status" value="1"/>
</dbReference>
<evidence type="ECO:0000313" key="2">
    <source>
        <dbReference type="EMBL" id="SFP36683.1"/>
    </source>
</evidence>
<keyword evidence="3" id="KW-1185">Reference proteome</keyword>
<reference evidence="3" key="1">
    <citation type="submission" date="2016-10" db="EMBL/GenBank/DDBJ databases">
        <authorList>
            <person name="Varghese N."/>
            <person name="Submissions S."/>
        </authorList>
    </citation>
    <scope>NUCLEOTIDE SEQUENCE [LARGE SCALE GENOMIC DNA]</scope>
    <source>
        <strain evidence="3">S7</strain>
    </source>
</reference>